<dbReference type="EMBL" id="HBUE01084182">
    <property type="protein sequence ID" value="CAG6478947.1"/>
    <property type="molecule type" value="Transcribed_RNA"/>
</dbReference>
<proteinExistence type="predicted"/>
<reference evidence="1" key="1">
    <citation type="submission" date="2021-05" db="EMBL/GenBank/DDBJ databases">
        <authorList>
            <person name="Alioto T."/>
            <person name="Alioto T."/>
            <person name="Gomez Garrido J."/>
        </authorList>
    </citation>
    <scope>NUCLEOTIDE SEQUENCE</scope>
</reference>
<accession>A0A8D8FN62</accession>
<name>A0A8D8FN62_CULPI</name>
<sequence length="103" mass="11458">MAAHTLFTEHFSLFSHCPARVATLPSTQCSASVANRDHCRHFALPAANPTSSGALSRALLEPPHNRVTFTLFGPRETPSGISDFRTLHSSRHTGILRFRRTYR</sequence>
<protein>
    <submittedName>
        <fullName evidence="1">(northern house mosquito) hypothetical protein</fullName>
    </submittedName>
</protein>
<dbReference type="AlphaFoldDB" id="A0A8D8FN62"/>
<evidence type="ECO:0000313" key="1">
    <source>
        <dbReference type="EMBL" id="CAG6478947.1"/>
    </source>
</evidence>
<organism evidence="1">
    <name type="scientific">Culex pipiens</name>
    <name type="common">House mosquito</name>
    <dbReference type="NCBI Taxonomy" id="7175"/>
    <lineage>
        <taxon>Eukaryota</taxon>
        <taxon>Metazoa</taxon>
        <taxon>Ecdysozoa</taxon>
        <taxon>Arthropoda</taxon>
        <taxon>Hexapoda</taxon>
        <taxon>Insecta</taxon>
        <taxon>Pterygota</taxon>
        <taxon>Neoptera</taxon>
        <taxon>Endopterygota</taxon>
        <taxon>Diptera</taxon>
        <taxon>Nematocera</taxon>
        <taxon>Culicoidea</taxon>
        <taxon>Culicidae</taxon>
        <taxon>Culicinae</taxon>
        <taxon>Culicini</taxon>
        <taxon>Culex</taxon>
        <taxon>Culex</taxon>
    </lineage>
</organism>